<feature type="repeat" description="RCC1" evidence="7">
    <location>
        <begin position="53"/>
        <end position="103"/>
    </location>
</feature>
<keyword evidence="10" id="KW-1185">Reference proteome</keyword>
<dbReference type="InterPro" id="IPR035983">
    <property type="entry name" value="Hect_E3_ubiquitin_ligase"/>
</dbReference>
<evidence type="ECO:0000256" key="2">
    <source>
        <dbReference type="ARBA" id="ARBA00022490"/>
    </source>
</evidence>
<dbReference type="Gene3D" id="3.30.2160.10">
    <property type="entry name" value="Hect, E3 ligase catalytic domain"/>
    <property type="match status" value="1"/>
</dbReference>
<dbReference type="PROSITE" id="PS00626">
    <property type="entry name" value="RCC1_2"/>
    <property type="match status" value="3"/>
</dbReference>
<dbReference type="PRINTS" id="PR00633">
    <property type="entry name" value="RCCNDNSATION"/>
</dbReference>
<dbReference type="SUPFAM" id="SSF56204">
    <property type="entry name" value="Hect, E3 ligase catalytic domain"/>
    <property type="match status" value="1"/>
</dbReference>
<evidence type="ECO:0000313" key="9">
    <source>
        <dbReference type="EMBL" id="KAI6657411.1"/>
    </source>
</evidence>
<organism evidence="9 10">
    <name type="scientific">Oopsacas minuta</name>
    <dbReference type="NCBI Taxonomy" id="111878"/>
    <lineage>
        <taxon>Eukaryota</taxon>
        <taxon>Metazoa</taxon>
        <taxon>Porifera</taxon>
        <taxon>Hexactinellida</taxon>
        <taxon>Hexasterophora</taxon>
        <taxon>Lyssacinosida</taxon>
        <taxon>Leucopsacidae</taxon>
        <taxon>Oopsacas</taxon>
    </lineage>
</organism>
<dbReference type="InterPro" id="IPR009091">
    <property type="entry name" value="RCC1/BLIP-II"/>
</dbReference>
<dbReference type="FunFam" id="3.30.2160.10:FF:000004">
    <property type="entry name" value="probable E3 ubiquitin-protein ligase HERC4 isoform X1"/>
    <property type="match status" value="1"/>
</dbReference>
<dbReference type="PROSITE" id="PS50237">
    <property type="entry name" value="HECT"/>
    <property type="match status" value="1"/>
</dbReference>
<feature type="repeat" description="RCC1" evidence="7">
    <location>
        <begin position="1"/>
        <end position="52"/>
    </location>
</feature>
<evidence type="ECO:0000256" key="4">
    <source>
        <dbReference type="ARBA" id="ARBA00022737"/>
    </source>
</evidence>
<keyword evidence="4" id="KW-0677">Repeat</keyword>
<keyword evidence="5 6" id="KW-0833">Ubl conjugation pathway</keyword>
<evidence type="ECO:0000256" key="7">
    <source>
        <dbReference type="PROSITE-ProRule" id="PRU00235"/>
    </source>
</evidence>
<keyword evidence="2" id="KW-0963">Cytoplasm</keyword>
<gene>
    <name evidence="9" type="ORF">LOD99_159</name>
</gene>
<dbReference type="PANTHER" id="PTHR45622:SF76">
    <property type="entry name" value="HECT AND RLD DOMAIN CONTAINING E3 UBIQUITIN LIGASE 4, ISOFORM C"/>
    <property type="match status" value="1"/>
</dbReference>
<dbReference type="Gene3D" id="2.130.10.30">
    <property type="entry name" value="Regulator of chromosome condensation 1/beta-lactamase-inhibitor protein II"/>
    <property type="match status" value="2"/>
</dbReference>
<dbReference type="InterPro" id="IPR051709">
    <property type="entry name" value="Ub-ligase/GTPase-reg"/>
</dbReference>
<evidence type="ECO:0000256" key="6">
    <source>
        <dbReference type="PROSITE-ProRule" id="PRU00104"/>
    </source>
</evidence>
<evidence type="ECO:0000256" key="1">
    <source>
        <dbReference type="ARBA" id="ARBA00004496"/>
    </source>
</evidence>
<dbReference type="Pfam" id="PF00632">
    <property type="entry name" value="HECT"/>
    <property type="match status" value="1"/>
</dbReference>
<dbReference type="GO" id="GO:0016567">
    <property type="term" value="P:protein ubiquitination"/>
    <property type="evidence" value="ECO:0007669"/>
    <property type="project" value="TreeGrafter"/>
</dbReference>
<feature type="repeat" description="RCC1" evidence="7">
    <location>
        <begin position="104"/>
        <end position="155"/>
    </location>
</feature>
<feature type="repeat" description="RCC1" evidence="7">
    <location>
        <begin position="209"/>
        <end position="260"/>
    </location>
</feature>
<accession>A0AAV7K7Y4</accession>
<feature type="active site" description="Glycyl thioester intermediate" evidence="6">
    <location>
        <position position="1004"/>
    </location>
</feature>
<sequence length="1036" mass="117138">MYCWGNSANGELGLGGTEAQIFSLPFLNKHFQNVRVQDISCGYNHTVAILDNGQAVSFGANEYGQLGQNVSEKKPGIVKTLAELRCVKMAACGARHTLFLTTNSQVYACGDNSMGQLGLGDREPRNKPRLLPRLQQDNIIQVTCGKFHSLALTQDSVVFAWGCNEQGQLGTDSIDKSCVCPNPVVTLLSLFIAQINSGANHSFALTSSGSLFSWGRNTFGQLGLGDTTDRRLPTLIESIQNKFVVSVDGGEEHSLVLTQEGSVFSFGCGVYGQLGHDSKANQLTPKQIFDLMGSVVIQIACGRMHTLVAKLVPPTIYAFGLGINGQLGTTIKLDSVTIPVAVSKDSHIQDPAYQIVADRFREKSHRIYAGGDQSFMSVFPSGGGHMLDMRTRYYWMPDMLSCGHFTSLLDSMKSRSKQSDIAASTRLILKVFSQPSLLSGSFLTAQPYRTGFLEEDTLPGLDIENLKSLLTHDYFKTDRNLIALLCESVCNLLTSLRFPLAHPETLRVFLIIPCLLSLKDCDLINRVLPVYLDKFLSLGEQYIRILGIWYNLIHPSFFHHFVNLVVHSISLIIENRSTDETLLKRVTDSMRVLQYSNFINYRSIIPYQTFYIRNLPKYVDLYDAYDRYQKNNYLFSFCNYPFILDEVSKTSLLKISNLFQMKQEMSNVHKLQMANSDILFNDKIQYFTLAVSRKNLIPDTLDNLTQGHIKYLIRKPLIVQFNNEMGQDDGGLKKEYFMILVKEIMSPSFGMLKADDESNLLWFHGFTFETPEFFRLLGIICGLAIYNDVIVDLPFPLALYKKLLGKKVDILDLIELHPSLGNSMKSILEFDGNDFEETFCLTFEITQEHFGEFVKINLIEDGDKQPVTIQNRGLFVDKYIDYVFNKSVDIQFNAFEEGFYFVCQSPITKMFHPNELRLVMCGTPEYDFAELESHTTYANGYYKEHPTIVMFWQTLNSFSDELKRKFLSFLSGSDRVPISGLSSLKFKIQQMGYGYERLPIAHTCYNILALPPYTDKTVMRTKLLQAINFSEGFLLV</sequence>
<feature type="repeat" description="RCC1" evidence="7">
    <location>
        <begin position="156"/>
        <end position="208"/>
    </location>
</feature>
<evidence type="ECO:0000259" key="8">
    <source>
        <dbReference type="PROSITE" id="PS50237"/>
    </source>
</evidence>
<reference evidence="9 10" key="1">
    <citation type="journal article" date="2023" name="BMC Biol.">
        <title>The compact genome of the sponge Oopsacas minuta (Hexactinellida) is lacking key metazoan core genes.</title>
        <authorList>
            <person name="Santini S."/>
            <person name="Schenkelaars Q."/>
            <person name="Jourda C."/>
            <person name="Duchesne M."/>
            <person name="Belahbib H."/>
            <person name="Rocher C."/>
            <person name="Selva M."/>
            <person name="Riesgo A."/>
            <person name="Vervoort M."/>
            <person name="Leys S.P."/>
            <person name="Kodjabachian L."/>
            <person name="Le Bivic A."/>
            <person name="Borchiellini C."/>
            <person name="Claverie J.M."/>
            <person name="Renard E."/>
        </authorList>
    </citation>
    <scope>NUCLEOTIDE SEQUENCE [LARGE SCALE GENOMIC DNA]</scope>
    <source>
        <strain evidence="9">SPO-2</strain>
    </source>
</reference>
<dbReference type="PANTHER" id="PTHR45622">
    <property type="entry name" value="UBIQUITIN-PROTEIN LIGASE E3A-RELATED"/>
    <property type="match status" value="1"/>
</dbReference>
<dbReference type="Gene3D" id="3.90.1750.10">
    <property type="entry name" value="Hect, E3 ligase catalytic domains"/>
    <property type="match status" value="1"/>
</dbReference>
<keyword evidence="3" id="KW-0808">Transferase</keyword>
<dbReference type="InterPro" id="IPR000408">
    <property type="entry name" value="Reg_chr_condens"/>
</dbReference>
<dbReference type="InterPro" id="IPR058923">
    <property type="entry name" value="RCC1-like_dom"/>
</dbReference>
<evidence type="ECO:0000256" key="3">
    <source>
        <dbReference type="ARBA" id="ARBA00022679"/>
    </source>
</evidence>
<dbReference type="InterPro" id="IPR000569">
    <property type="entry name" value="HECT_dom"/>
</dbReference>
<dbReference type="EMBL" id="JAKMXF010000111">
    <property type="protein sequence ID" value="KAI6657411.1"/>
    <property type="molecule type" value="Genomic_DNA"/>
</dbReference>
<dbReference type="FunFam" id="3.30.2410.10:FF:000003">
    <property type="entry name" value="probable E3 ubiquitin-protein ligase HERC4 isoform X1"/>
    <property type="match status" value="1"/>
</dbReference>
<evidence type="ECO:0000256" key="5">
    <source>
        <dbReference type="ARBA" id="ARBA00022786"/>
    </source>
</evidence>
<dbReference type="Proteomes" id="UP001165289">
    <property type="component" value="Unassembled WGS sequence"/>
</dbReference>
<protein>
    <submittedName>
        <fullName evidence="9">E3 ubiquitin-protein ligase HERC4 isoform X2-like</fullName>
    </submittedName>
</protein>
<comment type="subcellular location">
    <subcellularLocation>
        <location evidence="1">Cytoplasm</location>
    </subcellularLocation>
</comment>
<dbReference type="GO" id="GO:0061630">
    <property type="term" value="F:ubiquitin protein ligase activity"/>
    <property type="evidence" value="ECO:0007669"/>
    <property type="project" value="TreeGrafter"/>
</dbReference>
<dbReference type="CDD" id="cd00078">
    <property type="entry name" value="HECTc"/>
    <property type="match status" value="1"/>
</dbReference>
<dbReference type="Pfam" id="PF25390">
    <property type="entry name" value="WD40_RLD"/>
    <property type="match status" value="1"/>
</dbReference>
<evidence type="ECO:0000313" key="10">
    <source>
        <dbReference type="Proteomes" id="UP001165289"/>
    </source>
</evidence>
<feature type="domain" description="HECT" evidence="8">
    <location>
        <begin position="709"/>
        <end position="1036"/>
    </location>
</feature>
<comment type="caution">
    <text evidence="9">The sequence shown here is derived from an EMBL/GenBank/DDBJ whole genome shotgun (WGS) entry which is preliminary data.</text>
</comment>
<feature type="repeat" description="RCC1" evidence="7">
    <location>
        <begin position="261"/>
        <end position="312"/>
    </location>
</feature>
<proteinExistence type="predicted"/>
<dbReference type="SMART" id="SM00119">
    <property type="entry name" value="HECTc"/>
    <property type="match status" value="1"/>
</dbReference>
<name>A0AAV7K7Y4_9METZ</name>
<dbReference type="SUPFAM" id="SSF50985">
    <property type="entry name" value="RCC1/BLIP-II"/>
    <property type="match status" value="2"/>
</dbReference>
<dbReference type="GO" id="GO:0005737">
    <property type="term" value="C:cytoplasm"/>
    <property type="evidence" value="ECO:0007669"/>
    <property type="project" value="UniProtKB-SubCell"/>
</dbReference>
<dbReference type="PROSITE" id="PS50012">
    <property type="entry name" value="RCC1_3"/>
    <property type="match status" value="6"/>
</dbReference>
<dbReference type="AlphaFoldDB" id="A0AAV7K7Y4"/>
<dbReference type="GO" id="GO:0006511">
    <property type="term" value="P:ubiquitin-dependent protein catabolic process"/>
    <property type="evidence" value="ECO:0007669"/>
    <property type="project" value="TreeGrafter"/>
</dbReference>
<dbReference type="Gene3D" id="3.30.2410.10">
    <property type="entry name" value="Hect, E3 ligase catalytic domain"/>
    <property type="match status" value="1"/>
</dbReference>